<protein>
    <submittedName>
        <fullName evidence="7">YnfC family lipoprotein</fullName>
    </submittedName>
</protein>
<dbReference type="RefSeq" id="WP_072065255.1">
    <property type="nucleotide sequence ID" value="NZ_CBCSIS010000003.1"/>
</dbReference>
<sequence>MKPLILFSAISCFFLSAHAAAVVQFKPAVLNASLLFNYDPVLGDVKSSLQWIRSSDGSLIAVVDITYDRNGCFTSIDISKKVSSEGIHIENKNGVISSVKKKDSKEKTLNITGKVNSRCEITELNDDTGSYLLSYNVRGLLETVTDRRNGVLKERYEYGHGQFPIRYKNYKDNKERRYHYPQPSEQFLDWDVAFSSSKYAFWQKISCSYGDEGNAEQCIMITAYDPNYRKSPIVWYSGHRNYYYK</sequence>
<keyword evidence="5 7" id="KW-0449">Lipoprotein</keyword>
<evidence type="ECO:0000256" key="6">
    <source>
        <dbReference type="SAM" id="SignalP"/>
    </source>
</evidence>
<evidence type="ECO:0000256" key="5">
    <source>
        <dbReference type="ARBA" id="ARBA00023288"/>
    </source>
</evidence>
<keyword evidence="1" id="KW-1003">Cell membrane</keyword>
<organism evidence="7 8">
    <name type="scientific">Pluralibacter gergoviae</name>
    <name type="common">Enterobacter gergoviae</name>
    <dbReference type="NCBI Taxonomy" id="61647"/>
    <lineage>
        <taxon>Bacteria</taxon>
        <taxon>Pseudomonadati</taxon>
        <taxon>Pseudomonadota</taxon>
        <taxon>Gammaproteobacteria</taxon>
        <taxon>Enterobacterales</taxon>
        <taxon>Enterobacteriaceae</taxon>
        <taxon>Pluralibacter</taxon>
    </lineage>
</organism>
<dbReference type="AlphaFoldDB" id="A0AAW8HJB3"/>
<comment type="caution">
    <text evidence="7">The sequence shown here is derived from an EMBL/GenBank/DDBJ whole genome shotgun (WGS) entry which is preliminary data.</text>
</comment>
<feature type="chain" id="PRO_5043297176" evidence="6">
    <location>
        <begin position="20"/>
        <end position="245"/>
    </location>
</feature>
<name>A0AAW8HJB3_PLUGE</name>
<dbReference type="Pfam" id="PF06788">
    <property type="entry name" value="UPF0257"/>
    <property type="match status" value="1"/>
</dbReference>
<keyword evidence="2 6" id="KW-0732">Signal</keyword>
<gene>
    <name evidence="7" type="ORF">RBJ30_00930</name>
</gene>
<dbReference type="GeneID" id="61384771"/>
<evidence type="ECO:0000313" key="8">
    <source>
        <dbReference type="Proteomes" id="UP001236270"/>
    </source>
</evidence>
<keyword evidence="3" id="KW-0472">Membrane</keyword>
<dbReference type="InterPro" id="IPR010646">
    <property type="entry name" value="UPF0257"/>
</dbReference>
<reference evidence="7" key="1">
    <citation type="submission" date="2023-08" db="EMBL/GenBank/DDBJ databases">
        <title>WGS of pathogenic bacterial species, Los Angeles County Public Health Laboratories.</title>
        <authorList>
            <person name="Garrigues J.M."/>
            <person name="Green N.M."/>
        </authorList>
    </citation>
    <scope>NUCLEOTIDE SEQUENCE</scope>
    <source>
        <strain evidence="7">LACPHL-BACT-2023-00068</strain>
    </source>
</reference>
<dbReference type="Proteomes" id="UP001236270">
    <property type="component" value="Unassembled WGS sequence"/>
</dbReference>
<evidence type="ECO:0000256" key="1">
    <source>
        <dbReference type="ARBA" id="ARBA00022475"/>
    </source>
</evidence>
<dbReference type="GO" id="GO:0005886">
    <property type="term" value="C:plasma membrane"/>
    <property type="evidence" value="ECO:0007669"/>
    <property type="project" value="InterPro"/>
</dbReference>
<evidence type="ECO:0000256" key="4">
    <source>
        <dbReference type="ARBA" id="ARBA00023139"/>
    </source>
</evidence>
<evidence type="ECO:0000256" key="2">
    <source>
        <dbReference type="ARBA" id="ARBA00022729"/>
    </source>
</evidence>
<proteinExistence type="predicted"/>
<dbReference type="EMBL" id="JAVDNV010000001">
    <property type="protein sequence ID" value="MDQ2307668.1"/>
    <property type="molecule type" value="Genomic_DNA"/>
</dbReference>
<accession>A0AAW8HJB3</accession>
<feature type="signal peptide" evidence="6">
    <location>
        <begin position="1"/>
        <end position="19"/>
    </location>
</feature>
<keyword evidence="4" id="KW-0564">Palmitate</keyword>
<evidence type="ECO:0000256" key="3">
    <source>
        <dbReference type="ARBA" id="ARBA00023136"/>
    </source>
</evidence>
<evidence type="ECO:0000313" key="7">
    <source>
        <dbReference type="EMBL" id="MDQ2307668.1"/>
    </source>
</evidence>